<comment type="catalytic activity">
    <reaction evidence="1">
        <text>ATP + protein L-histidine = ADP + protein N-phospho-L-histidine.</text>
        <dbReference type="EC" id="2.7.13.3"/>
    </reaction>
</comment>
<evidence type="ECO:0000256" key="9">
    <source>
        <dbReference type="ARBA" id="ARBA00022777"/>
    </source>
</evidence>
<dbReference type="GO" id="GO:0005524">
    <property type="term" value="F:ATP binding"/>
    <property type="evidence" value="ECO:0007669"/>
    <property type="project" value="UniProtKB-KW"/>
</dbReference>
<gene>
    <name evidence="16" type="ORF">CRV04_02040</name>
</gene>
<dbReference type="InterPro" id="IPR033480">
    <property type="entry name" value="sCache_2"/>
</dbReference>
<dbReference type="PRINTS" id="PR00344">
    <property type="entry name" value="BCTRLSENSOR"/>
</dbReference>
<dbReference type="InterPro" id="IPR004010">
    <property type="entry name" value="Double_Cache_2"/>
</dbReference>
<evidence type="ECO:0000256" key="12">
    <source>
        <dbReference type="ARBA" id="ARBA00023012"/>
    </source>
</evidence>
<evidence type="ECO:0000256" key="7">
    <source>
        <dbReference type="ARBA" id="ARBA00022692"/>
    </source>
</evidence>
<evidence type="ECO:0000256" key="6">
    <source>
        <dbReference type="ARBA" id="ARBA00022679"/>
    </source>
</evidence>
<dbReference type="SMART" id="SM00388">
    <property type="entry name" value="HisKA"/>
    <property type="match status" value="1"/>
</dbReference>
<evidence type="ECO:0000256" key="4">
    <source>
        <dbReference type="ARBA" id="ARBA00022475"/>
    </source>
</evidence>
<dbReference type="InterPro" id="IPR003594">
    <property type="entry name" value="HATPase_dom"/>
</dbReference>
<protein>
    <recommendedName>
        <fullName evidence="3">histidine kinase</fullName>
        <ecNumber evidence="3">2.7.13.3</ecNumber>
    </recommendedName>
</protein>
<dbReference type="EC" id="2.7.13.3" evidence="3"/>
<comment type="subcellular location">
    <subcellularLocation>
        <location evidence="2">Cell membrane</location>
        <topology evidence="2">Multi-pass membrane protein</topology>
    </subcellularLocation>
</comment>
<keyword evidence="5" id="KW-0597">Phosphoprotein</keyword>
<dbReference type="Gene3D" id="3.30.565.10">
    <property type="entry name" value="Histidine kinase-like ATPase, C-terminal domain"/>
    <property type="match status" value="1"/>
</dbReference>
<keyword evidence="8" id="KW-0547">Nucleotide-binding</keyword>
<dbReference type="Pfam" id="PF02518">
    <property type="entry name" value="HATPase_c"/>
    <property type="match status" value="1"/>
</dbReference>
<feature type="transmembrane region" description="Helical" evidence="14">
    <location>
        <begin position="355"/>
        <end position="377"/>
    </location>
</feature>
<evidence type="ECO:0000256" key="1">
    <source>
        <dbReference type="ARBA" id="ARBA00000085"/>
    </source>
</evidence>
<comment type="caution">
    <text evidence="16">The sequence shown here is derived from an EMBL/GenBank/DDBJ whole genome shotgun (WGS) entry which is preliminary data.</text>
</comment>
<dbReference type="PANTHER" id="PTHR43065">
    <property type="entry name" value="SENSOR HISTIDINE KINASE"/>
    <property type="match status" value="1"/>
</dbReference>
<evidence type="ECO:0000256" key="5">
    <source>
        <dbReference type="ARBA" id="ARBA00022553"/>
    </source>
</evidence>
<keyword evidence="11 14" id="KW-1133">Transmembrane helix</keyword>
<dbReference type="SUPFAM" id="SSF55874">
    <property type="entry name" value="ATPase domain of HSP90 chaperone/DNA topoisomerase II/histidine kinase"/>
    <property type="match status" value="1"/>
</dbReference>
<dbReference type="Proteomes" id="UP000290657">
    <property type="component" value="Unassembled WGS sequence"/>
</dbReference>
<keyword evidence="6" id="KW-0808">Transferase</keyword>
<sequence>MIHNGEHMQFKKDEEKLLKFLKFSPPVFTIFFSFLVIALIYIVNTYSFQQEIKKLRIDFINTNKNMVKNEVERVHSFITHQKAQTQTLLQQNIKENVNIAHNIIKQIYKQNKHLGEDVVKQLVKETLRDIRFNDGIGYFFILSHNTKMILHPIMPKLEDQSVSKIKDTNNKYLFQHMCDLMRTTNESYFQWYWYKPNNPNQEEKKVGFLKNIPELNWYIGSGYYMDDFEKNIQKNLFEYTPTIHFGNQGFIFIIGYNGVVLSHPNHALIGRNLYNIKDKHGKHFVQDMIKLAKNGEGFITHYAPGFSNNKESHKTSFVKGVNDWDFFIAAGYYDDELNEKIAQKKAILDEANDEYIFNLLVISVTITLILTAIAIYISKIVQNRFFKYKNKIAKEIKKNQEKDVLLAQQSKMAAMGEMIGNIAHQWRQPLSTITTAASGISLKHEFNDLNDKDFVNFTRIIDENARYLSETIDDFKEFFNPNKVKVQFDIEDAINRTLNIVSAQFTSHKIHIIKNIENRNIYCLENEIMQIIINILNNARDALDDNNIKNKLIFIDVYTTQKSLHIDITDNALGINEDIIERIFEPYFTTKFKSKGIGIGLYMCYEIITKHLKGHIHVENVEFEHESSIYKGAKFSISIPLKEIEQKD</sequence>
<dbReference type="Gene3D" id="3.30.450.20">
    <property type="entry name" value="PAS domain"/>
    <property type="match status" value="2"/>
</dbReference>
<keyword evidence="17" id="KW-1185">Reference proteome</keyword>
<keyword evidence="10" id="KW-0067">ATP-binding</keyword>
<evidence type="ECO:0000256" key="13">
    <source>
        <dbReference type="ARBA" id="ARBA00023136"/>
    </source>
</evidence>
<dbReference type="AlphaFoldDB" id="A0A4Q0XTB8"/>
<evidence type="ECO:0000259" key="15">
    <source>
        <dbReference type="PROSITE" id="PS50109"/>
    </source>
</evidence>
<keyword evidence="4" id="KW-1003">Cell membrane</keyword>
<feature type="domain" description="Histidine kinase" evidence="15">
    <location>
        <begin position="421"/>
        <end position="643"/>
    </location>
</feature>
<keyword evidence="7 14" id="KW-0812">Transmembrane</keyword>
<keyword evidence="13 14" id="KW-0472">Membrane</keyword>
<keyword evidence="9 16" id="KW-0418">Kinase</keyword>
<reference evidence="16 17" key="1">
    <citation type="submission" date="2017-10" db="EMBL/GenBank/DDBJ databases">
        <title>Genomics of the genus Arcobacter.</title>
        <authorList>
            <person name="Perez-Cataluna A."/>
            <person name="Figueras M.J."/>
        </authorList>
    </citation>
    <scope>NUCLEOTIDE SEQUENCE [LARGE SCALE GENOMIC DNA]</scope>
    <source>
        <strain evidence="16 17">CECT 8987</strain>
    </source>
</reference>
<dbReference type="PROSITE" id="PS50109">
    <property type="entry name" value="HIS_KIN"/>
    <property type="match status" value="1"/>
</dbReference>
<evidence type="ECO:0000256" key="2">
    <source>
        <dbReference type="ARBA" id="ARBA00004651"/>
    </source>
</evidence>
<dbReference type="SUPFAM" id="SSF47384">
    <property type="entry name" value="Homodimeric domain of signal transducing histidine kinase"/>
    <property type="match status" value="1"/>
</dbReference>
<dbReference type="InterPro" id="IPR036097">
    <property type="entry name" value="HisK_dim/P_sf"/>
</dbReference>
<dbReference type="InterPro" id="IPR003661">
    <property type="entry name" value="HisK_dim/P_dom"/>
</dbReference>
<dbReference type="CDD" id="cd00082">
    <property type="entry name" value="HisKA"/>
    <property type="match status" value="1"/>
</dbReference>
<dbReference type="SMART" id="SM01049">
    <property type="entry name" value="Cache_2"/>
    <property type="match status" value="2"/>
</dbReference>
<evidence type="ECO:0000256" key="10">
    <source>
        <dbReference type="ARBA" id="ARBA00022840"/>
    </source>
</evidence>
<dbReference type="Pfam" id="PF08269">
    <property type="entry name" value="dCache_2"/>
    <property type="match status" value="1"/>
</dbReference>
<name>A0A4Q0XTB8_9BACT</name>
<evidence type="ECO:0000313" key="17">
    <source>
        <dbReference type="Proteomes" id="UP000290657"/>
    </source>
</evidence>
<proteinExistence type="predicted"/>
<dbReference type="InterPro" id="IPR005467">
    <property type="entry name" value="His_kinase_dom"/>
</dbReference>
<dbReference type="EMBL" id="PDKN01000001">
    <property type="protein sequence ID" value="RXJ60817.1"/>
    <property type="molecule type" value="Genomic_DNA"/>
</dbReference>
<dbReference type="PANTHER" id="PTHR43065:SF46">
    <property type="entry name" value="C4-DICARBOXYLATE TRANSPORT SENSOR PROTEIN DCTB"/>
    <property type="match status" value="1"/>
</dbReference>
<evidence type="ECO:0000256" key="3">
    <source>
        <dbReference type="ARBA" id="ARBA00012438"/>
    </source>
</evidence>
<dbReference type="GO" id="GO:0000155">
    <property type="term" value="F:phosphorelay sensor kinase activity"/>
    <property type="evidence" value="ECO:0007669"/>
    <property type="project" value="InterPro"/>
</dbReference>
<evidence type="ECO:0000256" key="14">
    <source>
        <dbReference type="SAM" id="Phobius"/>
    </source>
</evidence>
<dbReference type="Gene3D" id="1.10.287.130">
    <property type="match status" value="1"/>
</dbReference>
<organism evidence="16 17">
    <name type="scientific">Candidatus Marinarcus aquaticus</name>
    <dbReference type="NCBI Taxonomy" id="2044504"/>
    <lineage>
        <taxon>Bacteria</taxon>
        <taxon>Pseudomonadati</taxon>
        <taxon>Campylobacterota</taxon>
        <taxon>Epsilonproteobacteria</taxon>
        <taxon>Campylobacterales</taxon>
        <taxon>Arcobacteraceae</taxon>
        <taxon>Candidatus Marinarcus</taxon>
    </lineage>
</organism>
<evidence type="ECO:0000256" key="11">
    <source>
        <dbReference type="ARBA" id="ARBA00022989"/>
    </source>
</evidence>
<feature type="transmembrane region" description="Helical" evidence="14">
    <location>
        <begin position="20"/>
        <end position="43"/>
    </location>
</feature>
<keyword evidence="12" id="KW-0902">Two-component regulatory system</keyword>
<dbReference type="InterPro" id="IPR004358">
    <property type="entry name" value="Sig_transdc_His_kin-like_C"/>
</dbReference>
<accession>A0A4Q0XTB8</accession>
<dbReference type="InterPro" id="IPR036890">
    <property type="entry name" value="HATPase_C_sf"/>
</dbReference>
<dbReference type="GO" id="GO:0005886">
    <property type="term" value="C:plasma membrane"/>
    <property type="evidence" value="ECO:0007669"/>
    <property type="project" value="UniProtKB-SubCell"/>
</dbReference>
<evidence type="ECO:0000256" key="8">
    <source>
        <dbReference type="ARBA" id="ARBA00022741"/>
    </source>
</evidence>
<dbReference type="OrthoDB" id="5348736at2"/>
<dbReference type="SMART" id="SM00387">
    <property type="entry name" value="HATPase_c"/>
    <property type="match status" value="1"/>
</dbReference>
<evidence type="ECO:0000313" key="16">
    <source>
        <dbReference type="EMBL" id="RXJ60817.1"/>
    </source>
</evidence>